<evidence type="ECO:0000256" key="2">
    <source>
        <dbReference type="ARBA" id="ARBA00022692"/>
    </source>
</evidence>
<proteinExistence type="predicted"/>
<sequence length="316" mass="31665">MTALLGIIGGIVLLALGGEFVVRGALALARRTGVSPLLAGLVIVGFGTSAPEFTVSLDAALQARPDIALANVVGSNIANVLLILGICALLAPLATSRRALWRDGVGMLAASLALPVLLLGGGIGRGDGAVLVLALLGYLAWAYVAETYHGAASAAVHRDEAASVPALRGGRGRALVALIGGLALLVGGARLLVISAIALARALDVPEAVIGLTVVAVGTSLPEFAVSLLATLRGQADVAVGNILGSNLFNLLGILGVTALIHPLSAAPRILAVDQWVMIAAAVAVVAFLATRLGLARWEGALLLAGYAVYVSLGMT</sequence>
<feature type="transmembrane region" description="Helical" evidence="5">
    <location>
        <begin position="175"/>
        <end position="203"/>
    </location>
</feature>
<dbReference type="InterPro" id="IPR004837">
    <property type="entry name" value="NaCa_Exmemb"/>
</dbReference>
<dbReference type="InterPro" id="IPR044880">
    <property type="entry name" value="NCX_ion-bd_dom_sf"/>
</dbReference>
<evidence type="ECO:0000256" key="1">
    <source>
        <dbReference type="ARBA" id="ARBA00004141"/>
    </source>
</evidence>
<keyword evidence="2 5" id="KW-0812">Transmembrane</keyword>
<dbReference type="Pfam" id="PF01699">
    <property type="entry name" value="Na_Ca_ex"/>
    <property type="match status" value="2"/>
</dbReference>
<evidence type="ECO:0000256" key="5">
    <source>
        <dbReference type="SAM" id="Phobius"/>
    </source>
</evidence>
<keyword evidence="4 5" id="KW-0472">Membrane</keyword>
<dbReference type="NCBIfam" id="TIGR00367">
    <property type="entry name" value="calcium/sodium antiporter"/>
    <property type="match status" value="1"/>
</dbReference>
<gene>
    <name evidence="7" type="primary">yrbG_2</name>
    <name evidence="7" type="ORF">KBTEX_01874</name>
</gene>
<dbReference type="InterPro" id="IPR004481">
    <property type="entry name" value="K/Na/Ca-exchanger"/>
</dbReference>
<feature type="domain" description="Sodium/calcium exchanger membrane region" evidence="6">
    <location>
        <begin position="3"/>
        <end position="143"/>
    </location>
</feature>
<accession>A0A5B8RAC7</accession>
<feature type="transmembrane region" description="Helical" evidence="5">
    <location>
        <begin position="105"/>
        <end position="123"/>
    </location>
</feature>
<dbReference type="GO" id="GO:0005262">
    <property type="term" value="F:calcium channel activity"/>
    <property type="evidence" value="ECO:0007669"/>
    <property type="project" value="TreeGrafter"/>
</dbReference>
<feature type="transmembrane region" description="Helical" evidence="5">
    <location>
        <begin position="209"/>
        <end position="232"/>
    </location>
</feature>
<feature type="transmembrane region" description="Helical" evidence="5">
    <location>
        <begin position="276"/>
        <end position="295"/>
    </location>
</feature>
<organism evidence="7">
    <name type="scientific">uncultured organism</name>
    <dbReference type="NCBI Taxonomy" id="155900"/>
    <lineage>
        <taxon>unclassified sequences</taxon>
        <taxon>environmental samples</taxon>
    </lineage>
</organism>
<dbReference type="GO" id="GO:0008273">
    <property type="term" value="F:calcium, potassium:sodium antiporter activity"/>
    <property type="evidence" value="ECO:0007669"/>
    <property type="project" value="TreeGrafter"/>
</dbReference>
<reference evidence="7" key="1">
    <citation type="submission" date="2019-06" db="EMBL/GenBank/DDBJ databases">
        <authorList>
            <person name="Murdoch R.W."/>
            <person name="Fathepure B."/>
        </authorList>
    </citation>
    <scope>NUCLEOTIDE SEQUENCE</scope>
</reference>
<evidence type="ECO:0000256" key="3">
    <source>
        <dbReference type="ARBA" id="ARBA00022989"/>
    </source>
</evidence>
<keyword evidence="3 5" id="KW-1133">Transmembrane helix</keyword>
<evidence type="ECO:0000256" key="4">
    <source>
        <dbReference type="ARBA" id="ARBA00023136"/>
    </source>
</evidence>
<feature type="transmembrane region" description="Helical" evidence="5">
    <location>
        <begin position="129"/>
        <end position="148"/>
    </location>
</feature>
<name>A0A5B8RAC7_9ZZZZ</name>
<evidence type="ECO:0000259" key="6">
    <source>
        <dbReference type="Pfam" id="PF01699"/>
    </source>
</evidence>
<feature type="transmembrane region" description="Helical" evidence="5">
    <location>
        <begin position="67"/>
        <end position="93"/>
    </location>
</feature>
<dbReference type="AlphaFoldDB" id="A0A5B8RAC7"/>
<dbReference type="PANTHER" id="PTHR10846:SF8">
    <property type="entry name" value="INNER MEMBRANE PROTEIN YRBG"/>
    <property type="match status" value="1"/>
</dbReference>
<protein>
    <submittedName>
        <fullName evidence="7">Inner membrane protein YrbG</fullName>
    </submittedName>
</protein>
<dbReference type="PANTHER" id="PTHR10846">
    <property type="entry name" value="SODIUM/POTASSIUM/CALCIUM EXCHANGER"/>
    <property type="match status" value="1"/>
</dbReference>
<feature type="transmembrane region" description="Helical" evidence="5">
    <location>
        <begin position="244"/>
        <end position="264"/>
    </location>
</feature>
<evidence type="ECO:0000313" key="7">
    <source>
        <dbReference type="EMBL" id="QEA05551.1"/>
    </source>
</evidence>
<comment type="subcellular location">
    <subcellularLocation>
        <location evidence="1">Membrane</location>
        <topology evidence="1">Multi-pass membrane protein</topology>
    </subcellularLocation>
</comment>
<feature type="domain" description="Sodium/calcium exchanger membrane region" evidence="6">
    <location>
        <begin position="174"/>
        <end position="312"/>
    </location>
</feature>
<dbReference type="Gene3D" id="1.20.1420.30">
    <property type="entry name" value="NCX, central ion-binding region"/>
    <property type="match status" value="1"/>
</dbReference>
<dbReference type="GO" id="GO:0005886">
    <property type="term" value="C:plasma membrane"/>
    <property type="evidence" value="ECO:0007669"/>
    <property type="project" value="TreeGrafter"/>
</dbReference>
<dbReference type="EMBL" id="MN079104">
    <property type="protein sequence ID" value="QEA05551.1"/>
    <property type="molecule type" value="Genomic_DNA"/>
</dbReference>